<feature type="compositionally biased region" description="Polar residues" evidence="1">
    <location>
        <begin position="1"/>
        <end position="13"/>
    </location>
</feature>
<organism evidence="2 3">
    <name type="scientific">Brassica cretica</name>
    <name type="common">Mustard</name>
    <dbReference type="NCBI Taxonomy" id="69181"/>
    <lineage>
        <taxon>Eukaryota</taxon>
        <taxon>Viridiplantae</taxon>
        <taxon>Streptophyta</taxon>
        <taxon>Embryophyta</taxon>
        <taxon>Tracheophyta</taxon>
        <taxon>Spermatophyta</taxon>
        <taxon>Magnoliopsida</taxon>
        <taxon>eudicotyledons</taxon>
        <taxon>Gunneridae</taxon>
        <taxon>Pentapetalae</taxon>
        <taxon>rosids</taxon>
        <taxon>malvids</taxon>
        <taxon>Brassicales</taxon>
        <taxon>Brassicaceae</taxon>
        <taxon>Brassiceae</taxon>
        <taxon>Brassica</taxon>
    </lineage>
</organism>
<feature type="compositionally biased region" description="Basic and acidic residues" evidence="1">
    <location>
        <begin position="18"/>
        <end position="31"/>
    </location>
</feature>
<dbReference type="Proteomes" id="UP000712281">
    <property type="component" value="Unassembled WGS sequence"/>
</dbReference>
<feature type="region of interest" description="Disordered" evidence="1">
    <location>
        <begin position="1"/>
        <end position="80"/>
    </location>
</feature>
<comment type="caution">
    <text evidence="2">The sequence shown here is derived from an EMBL/GenBank/DDBJ whole genome shotgun (WGS) entry which is preliminary data.</text>
</comment>
<evidence type="ECO:0000313" key="3">
    <source>
        <dbReference type="Proteomes" id="UP000712281"/>
    </source>
</evidence>
<reference evidence="2" key="1">
    <citation type="submission" date="2019-12" db="EMBL/GenBank/DDBJ databases">
        <title>Genome sequencing and annotation of Brassica cretica.</title>
        <authorList>
            <person name="Studholme D.J."/>
            <person name="Sarris P.F."/>
        </authorList>
    </citation>
    <scope>NUCLEOTIDE SEQUENCE</scope>
    <source>
        <strain evidence="2">PFS-001/15</strain>
        <tissue evidence="2">Leaf</tissue>
    </source>
</reference>
<protein>
    <submittedName>
        <fullName evidence="2">Uncharacterized protein</fullName>
    </submittedName>
</protein>
<dbReference type="EMBL" id="QGKW02002228">
    <property type="protein sequence ID" value="KAF2538031.1"/>
    <property type="molecule type" value="Genomic_DNA"/>
</dbReference>
<name>A0A8S9FXT8_BRACR</name>
<sequence length="203" mass="22887">MPSSTRSNKNKQLLFSEDPAHLERSIRKDQRSTSMDAAAFTSTDSRTHPSTDTRPSSLTDLHRSPSIDTTSRQKLDTHGNVIPDTHVTRAAQPVEEAARPRALADYNRPDKYYVNRSAVRLPEIQKQNFELKPQYYTLVSQIPYSGKKVCSAEGEEAVYIEGEEHVNYIGGTGFQRSENQGGNIKLCGNVAWYWRTSSESLKH</sequence>
<gene>
    <name evidence="2" type="ORF">F2Q68_00021139</name>
</gene>
<proteinExistence type="predicted"/>
<evidence type="ECO:0000313" key="2">
    <source>
        <dbReference type="EMBL" id="KAF2538031.1"/>
    </source>
</evidence>
<feature type="compositionally biased region" description="Polar residues" evidence="1">
    <location>
        <begin position="32"/>
        <end position="44"/>
    </location>
</feature>
<dbReference type="AlphaFoldDB" id="A0A8S9FXT8"/>
<evidence type="ECO:0000256" key="1">
    <source>
        <dbReference type="SAM" id="MobiDB-lite"/>
    </source>
</evidence>
<feature type="compositionally biased region" description="Basic and acidic residues" evidence="1">
    <location>
        <begin position="60"/>
        <end position="77"/>
    </location>
</feature>
<accession>A0A8S9FXT8</accession>